<accession>A0A1H9JNN1</accession>
<evidence type="ECO:0000256" key="1">
    <source>
        <dbReference type="SAM" id="MobiDB-lite"/>
    </source>
</evidence>
<dbReference type="STRING" id="1186196.SAMN04489841_2626"/>
<dbReference type="Proteomes" id="UP000199114">
    <property type="component" value="Unassembled WGS sequence"/>
</dbReference>
<keyword evidence="3" id="KW-1185">Reference proteome</keyword>
<dbReference type="OrthoDB" id="195780at2157"/>
<evidence type="ECO:0000313" key="3">
    <source>
        <dbReference type="Proteomes" id="UP000199114"/>
    </source>
</evidence>
<dbReference type="InterPro" id="IPR006311">
    <property type="entry name" value="TAT_signal"/>
</dbReference>
<reference evidence="3" key="1">
    <citation type="submission" date="2016-10" db="EMBL/GenBank/DDBJ databases">
        <authorList>
            <person name="Varghese N."/>
            <person name="Submissions S."/>
        </authorList>
    </citation>
    <scope>NUCLEOTIDE SEQUENCE [LARGE SCALE GENOMIC DNA]</scope>
    <source>
        <strain evidence="3">DSM 25055</strain>
    </source>
</reference>
<organism evidence="2 3">
    <name type="scientific">Natrinema salaciae</name>
    <dbReference type="NCBI Taxonomy" id="1186196"/>
    <lineage>
        <taxon>Archaea</taxon>
        <taxon>Methanobacteriati</taxon>
        <taxon>Methanobacteriota</taxon>
        <taxon>Stenosarchaea group</taxon>
        <taxon>Halobacteria</taxon>
        <taxon>Halobacteriales</taxon>
        <taxon>Natrialbaceae</taxon>
        <taxon>Natrinema</taxon>
    </lineage>
</organism>
<gene>
    <name evidence="2" type="ORF">SAMN04489841_2626</name>
</gene>
<dbReference type="AlphaFoldDB" id="A0A1H9JNN1"/>
<protein>
    <submittedName>
        <fullName evidence="2">Uncharacterized protein</fullName>
    </submittedName>
</protein>
<dbReference type="EMBL" id="FOFD01000003">
    <property type="protein sequence ID" value="SEQ88235.1"/>
    <property type="molecule type" value="Genomic_DNA"/>
</dbReference>
<feature type="region of interest" description="Disordered" evidence="1">
    <location>
        <begin position="118"/>
        <end position="174"/>
    </location>
</feature>
<dbReference type="PROSITE" id="PS51318">
    <property type="entry name" value="TAT"/>
    <property type="match status" value="1"/>
</dbReference>
<sequence length="339" mass="36703">MSEDNGKEIEINRRSVLERTGVVSTVALLGTTGATAEDGDSRKRARDGDRIRNEIELDTSSYDDLEEASLTFLERGRRRIVRTRIHSAHDTAAGGTTTDSDPTKISYSVSLAPLGAGIGRTDGYSTDEPDIESIDEGDVVLERNERTTSVDDHFEADTVTGSGSGSGSRDVGTAGLDDPAFDQLGDAVTYLETNSSECGSLCRTNLVIERSCDATCETYDIDDSIGVFETVSGDTCDGEEFGDRFPCHDIPYIYDCDIPDAFDTTWHTDATDYGLASADAAYYNTDFPVIPKTTADHDQETWYDGTTLHVEGTVDHSGTLGFRTAIRTLLKSDAGVVLY</sequence>
<dbReference type="RefSeq" id="WP_090618137.1">
    <property type="nucleotide sequence ID" value="NZ_FOFD01000003.1"/>
</dbReference>
<proteinExistence type="predicted"/>
<feature type="compositionally biased region" description="Basic and acidic residues" evidence="1">
    <location>
        <begin position="140"/>
        <end position="156"/>
    </location>
</feature>
<feature type="compositionally biased region" description="Acidic residues" evidence="1">
    <location>
        <begin position="125"/>
        <end position="139"/>
    </location>
</feature>
<name>A0A1H9JNN1_9EURY</name>
<evidence type="ECO:0000313" key="2">
    <source>
        <dbReference type="EMBL" id="SEQ88235.1"/>
    </source>
</evidence>